<keyword evidence="3" id="KW-1185">Reference proteome</keyword>
<evidence type="ECO:0000313" key="2">
    <source>
        <dbReference type="EMBL" id="GFR58881.1"/>
    </source>
</evidence>
<protein>
    <submittedName>
        <fullName evidence="2">Feeding circuit activating peptides</fullName>
    </submittedName>
</protein>
<evidence type="ECO:0000256" key="1">
    <source>
        <dbReference type="SAM" id="MobiDB-lite"/>
    </source>
</evidence>
<dbReference type="Proteomes" id="UP000762676">
    <property type="component" value="Unassembled WGS sequence"/>
</dbReference>
<name>A0AAV4EEX2_9GAST</name>
<proteinExistence type="predicted"/>
<dbReference type="EMBL" id="BMAT01010699">
    <property type="protein sequence ID" value="GFR58881.1"/>
    <property type="molecule type" value="Genomic_DNA"/>
</dbReference>
<sequence>MPPQSTSKARRGAHDQRLHNSAPSRLVNDLRGRMLQPQYRRALSTNDDMYFSKRPFDSLGGTEVHNFKRSSTSLLGRPYGHRYSQYDGNLSGDQRDGFTTKDELIEKLYEANGQSRHKRILDSLGMFQVHGWKRSSSRPRGLQVSREQLLNLLNTRDIDDALDYSPGLFHSGPAMKRALDSLGGYQIHHWKRSAELAPNSGWIHLHRSKRSADITNEPVEKSPEAAYNGEIAEGETEEKLSPAQDIVNNSDASTVSEAKDMLAKSDQHESAVDTLRGFNVHGMKRAVDVYKGYSARGIKKALDSLGGFNVHGMKRSYSDLQNDKRALDSLGGFNVHGMKRALDSLGGFNVHGMKRALDSLGGFNVHGMKRESDSLDGMKRDSLISPNDKRALDSLGGFNVHGLKRALDSLGGFNVHGMKRDSINMDSKKRALDSLGGFNVHGMKRALDSLGGFNVHGMKRALDSLGGFNVHGMKRALDSLGGFNVHGMKRDSVSFDNEKRALDSLGSFQIHDMKRQFNDANVQKGASNHALESYRLHDLKTENNLDGGKSALDSTGRLNIHDINRFESPVSPREDKRVLDSLGGFQIHGWKRALDSLGGFQIHSWKRNGRAADESKQGSSSP</sequence>
<comment type="caution">
    <text evidence="2">The sequence shown here is derived from an EMBL/GenBank/DDBJ whole genome shotgun (WGS) entry which is preliminary data.</text>
</comment>
<dbReference type="AlphaFoldDB" id="A0AAV4EEX2"/>
<accession>A0AAV4EEX2</accession>
<feature type="region of interest" description="Disordered" evidence="1">
    <location>
        <begin position="1"/>
        <end position="29"/>
    </location>
</feature>
<reference evidence="2 3" key="1">
    <citation type="journal article" date="2021" name="Elife">
        <title>Chloroplast acquisition without the gene transfer in kleptoplastic sea slugs, Plakobranchus ocellatus.</title>
        <authorList>
            <person name="Maeda T."/>
            <person name="Takahashi S."/>
            <person name="Yoshida T."/>
            <person name="Shimamura S."/>
            <person name="Takaki Y."/>
            <person name="Nagai Y."/>
            <person name="Toyoda A."/>
            <person name="Suzuki Y."/>
            <person name="Arimoto A."/>
            <person name="Ishii H."/>
            <person name="Satoh N."/>
            <person name="Nishiyama T."/>
            <person name="Hasebe M."/>
            <person name="Maruyama T."/>
            <person name="Minagawa J."/>
            <person name="Obokata J."/>
            <person name="Shigenobu S."/>
        </authorList>
    </citation>
    <scope>NUCLEOTIDE SEQUENCE [LARGE SCALE GENOMIC DNA]</scope>
</reference>
<organism evidence="2 3">
    <name type="scientific">Elysia marginata</name>
    <dbReference type="NCBI Taxonomy" id="1093978"/>
    <lineage>
        <taxon>Eukaryota</taxon>
        <taxon>Metazoa</taxon>
        <taxon>Spiralia</taxon>
        <taxon>Lophotrochozoa</taxon>
        <taxon>Mollusca</taxon>
        <taxon>Gastropoda</taxon>
        <taxon>Heterobranchia</taxon>
        <taxon>Euthyneura</taxon>
        <taxon>Panpulmonata</taxon>
        <taxon>Sacoglossa</taxon>
        <taxon>Placobranchoidea</taxon>
        <taxon>Plakobranchidae</taxon>
        <taxon>Elysia</taxon>
    </lineage>
</organism>
<evidence type="ECO:0000313" key="3">
    <source>
        <dbReference type="Proteomes" id="UP000762676"/>
    </source>
</evidence>
<gene>
    <name evidence="2" type="ORF">ElyMa_005370900</name>
</gene>